<evidence type="ECO:0000313" key="3">
    <source>
        <dbReference type="Proteomes" id="UP000267223"/>
    </source>
</evidence>
<dbReference type="Gene3D" id="2.120.10.10">
    <property type="match status" value="1"/>
</dbReference>
<dbReference type="Proteomes" id="UP000267223">
    <property type="component" value="Unassembled WGS sequence"/>
</dbReference>
<name>A0A3M9NJF8_9BACT</name>
<dbReference type="AlphaFoldDB" id="A0A3M9NJF8"/>
<dbReference type="PANTHER" id="PTHR43752">
    <property type="entry name" value="BNR/ASP-BOX REPEAT FAMILY PROTEIN"/>
    <property type="match status" value="1"/>
</dbReference>
<organism evidence="2 3">
    <name type="scientific">Hanamia caeni</name>
    <dbReference type="NCBI Taxonomy" id="2294116"/>
    <lineage>
        <taxon>Bacteria</taxon>
        <taxon>Pseudomonadati</taxon>
        <taxon>Bacteroidota</taxon>
        <taxon>Chitinophagia</taxon>
        <taxon>Chitinophagales</taxon>
        <taxon>Chitinophagaceae</taxon>
        <taxon>Hanamia</taxon>
    </lineage>
</organism>
<reference evidence="2 3" key="1">
    <citation type="submission" date="2018-11" db="EMBL/GenBank/DDBJ databases">
        <title>Draft genome sequence of Ferruginibacter sp. BO-59.</title>
        <authorList>
            <person name="Im W.T."/>
        </authorList>
    </citation>
    <scope>NUCLEOTIDE SEQUENCE [LARGE SCALE GENOMIC DNA]</scope>
    <source>
        <strain evidence="2 3">BO-59</strain>
    </source>
</reference>
<feature type="domain" description="Sialidase" evidence="1">
    <location>
        <begin position="69"/>
        <end position="339"/>
    </location>
</feature>
<dbReference type="SUPFAM" id="SSF50939">
    <property type="entry name" value="Sialidases"/>
    <property type="match status" value="1"/>
</dbReference>
<dbReference type="OrthoDB" id="41724at2"/>
<dbReference type="InterPro" id="IPR011040">
    <property type="entry name" value="Sialidase"/>
</dbReference>
<dbReference type="EMBL" id="RJJR01000004">
    <property type="protein sequence ID" value="RNI37894.1"/>
    <property type="molecule type" value="Genomic_DNA"/>
</dbReference>
<protein>
    <submittedName>
        <fullName evidence="2">Neuraminidase (Sialidase)</fullName>
    </submittedName>
</protein>
<comment type="caution">
    <text evidence="2">The sequence shown here is derived from an EMBL/GenBank/DDBJ whole genome shotgun (WGS) entry which is preliminary data.</text>
</comment>
<keyword evidence="3" id="KW-1185">Reference proteome</keyword>
<dbReference type="Pfam" id="PF13088">
    <property type="entry name" value="BNR_2"/>
    <property type="match status" value="1"/>
</dbReference>
<dbReference type="PANTHER" id="PTHR43752:SF2">
    <property type="entry name" value="BNR_ASP-BOX REPEAT FAMILY PROTEIN"/>
    <property type="match status" value="1"/>
</dbReference>
<gene>
    <name evidence="2" type="ORF">EFY79_06550</name>
</gene>
<proteinExistence type="predicted"/>
<sequence>MRKSFVHKGVIFILIILFVQFNSFSKPSIPFFMNGIHLSDTLPLKGFLFGDDEPYPECHASTIIHLKNGEFIAAWFGGTKEKDDDVGIWMTKGKPGNWSKTFEVAKINNTPHWNPVLFQAPGGKIYLFFKVGKEIPQWETWVKTSDDEGETWSDAKELVKGDHGGRGPVRNKILVLSDGTWLAGASNEQGMWNAFFDRSNDQGKTWTATPYLSIDRNKIKGKGIIQPTLWESSPGHVHALLRSSSGIICRSDSKDYGKTWSPVYKTSLPNPNSGIDVAKLSDGTLVLAYNPTTHDWGSRGRLSLAVSFDNGKSWPKKIDLENGKKDDEYSYPAIISFNDSVAVTYTYNRRKIAYWMATKDWIMHNAVPMENQPAEP</sequence>
<evidence type="ECO:0000259" key="1">
    <source>
        <dbReference type="Pfam" id="PF13088"/>
    </source>
</evidence>
<accession>A0A3M9NJF8</accession>
<dbReference type="InterPro" id="IPR036278">
    <property type="entry name" value="Sialidase_sf"/>
</dbReference>
<dbReference type="CDD" id="cd15482">
    <property type="entry name" value="Sialidase_non-viral"/>
    <property type="match status" value="1"/>
</dbReference>
<evidence type="ECO:0000313" key="2">
    <source>
        <dbReference type="EMBL" id="RNI37894.1"/>
    </source>
</evidence>